<evidence type="ECO:0000256" key="2">
    <source>
        <dbReference type="ARBA" id="ARBA00004524"/>
    </source>
</evidence>
<protein>
    <recommendedName>
        <fullName evidence="13">Flavin-containing monooxygenase</fullName>
        <ecNumber evidence="13">1.-.-.-</ecNumber>
    </recommendedName>
</protein>
<evidence type="ECO:0000256" key="7">
    <source>
        <dbReference type="ARBA" id="ARBA00022848"/>
    </source>
</evidence>
<dbReference type="Pfam" id="PF00743">
    <property type="entry name" value="FMO-like"/>
    <property type="match status" value="4"/>
</dbReference>
<evidence type="ECO:0000256" key="1">
    <source>
        <dbReference type="ARBA" id="ARBA00001974"/>
    </source>
</evidence>
<dbReference type="SUPFAM" id="SSF51905">
    <property type="entry name" value="FAD/NAD(P)-binding domain"/>
    <property type="match status" value="2"/>
</dbReference>
<organism evidence="14 15">
    <name type="scientific">Acipenser ruthenus</name>
    <name type="common">Sterlet sturgeon</name>
    <dbReference type="NCBI Taxonomy" id="7906"/>
    <lineage>
        <taxon>Eukaryota</taxon>
        <taxon>Metazoa</taxon>
        <taxon>Chordata</taxon>
        <taxon>Craniata</taxon>
        <taxon>Vertebrata</taxon>
        <taxon>Euteleostomi</taxon>
        <taxon>Actinopterygii</taxon>
        <taxon>Chondrostei</taxon>
        <taxon>Acipenseriformes</taxon>
        <taxon>Acipenseridae</taxon>
        <taxon>Acipenser</taxon>
    </lineage>
</organism>
<gene>
    <name evidence="14" type="ORF">EOD39_16954</name>
</gene>
<dbReference type="InterPro" id="IPR050346">
    <property type="entry name" value="FMO-like"/>
</dbReference>
<reference evidence="14 15" key="1">
    <citation type="submission" date="2019-01" db="EMBL/GenBank/DDBJ databases">
        <title>Draft Genome and Complete Hox-Cluster Characterization of the Sterlet Sturgeon (Acipenser ruthenus).</title>
        <authorList>
            <person name="Wei Q."/>
        </authorList>
    </citation>
    <scope>NUCLEOTIDE SEQUENCE [LARGE SCALE GENOMIC DNA]</scope>
    <source>
        <strain evidence="14">WHYD16114868_AA</strain>
        <tissue evidence="14">Blood</tissue>
    </source>
</reference>
<keyword evidence="7" id="KW-0256">Endoplasmic reticulum</keyword>
<accession>A0A444V4K7</accession>
<keyword evidence="15" id="KW-1185">Reference proteome</keyword>
<comment type="caution">
    <text evidence="14">The sequence shown here is derived from an EMBL/GenBank/DDBJ whole genome shotgun (WGS) entry which is preliminary data.</text>
</comment>
<dbReference type="GO" id="GO:0050660">
    <property type="term" value="F:flavin adenine dinucleotide binding"/>
    <property type="evidence" value="ECO:0007669"/>
    <property type="project" value="InterPro"/>
</dbReference>
<evidence type="ECO:0000313" key="14">
    <source>
        <dbReference type="EMBL" id="RXM95373.1"/>
    </source>
</evidence>
<keyword evidence="10 13" id="KW-0560">Oxidoreductase</keyword>
<proteinExistence type="inferred from homology"/>
<dbReference type="GO" id="GO:0004499">
    <property type="term" value="F:N,N-dimethylaniline monooxygenase activity"/>
    <property type="evidence" value="ECO:0007669"/>
    <property type="project" value="InterPro"/>
</dbReference>
<name>A0A444V4K7_ACIRT</name>
<keyword evidence="8" id="KW-0521">NADP</keyword>
<dbReference type="InterPro" id="IPR036188">
    <property type="entry name" value="FAD/NAD-bd_sf"/>
</dbReference>
<keyword evidence="7" id="KW-0492">Microsome</keyword>
<evidence type="ECO:0000256" key="3">
    <source>
        <dbReference type="ARBA" id="ARBA00009183"/>
    </source>
</evidence>
<keyword evidence="6 13" id="KW-0274">FAD</keyword>
<comment type="subcellular location">
    <subcellularLocation>
        <location evidence="2">Microsome membrane</location>
    </subcellularLocation>
</comment>
<dbReference type="Proteomes" id="UP000289886">
    <property type="component" value="Unassembled WGS sequence"/>
</dbReference>
<evidence type="ECO:0000256" key="8">
    <source>
        <dbReference type="ARBA" id="ARBA00022857"/>
    </source>
</evidence>
<evidence type="ECO:0000256" key="13">
    <source>
        <dbReference type="RuleBase" id="RU361177"/>
    </source>
</evidence>
<evidence type="ECO:0000256" key="11">
    <source>
        <dbReference type="ARBA" id="ARBA00023033"/>
    </source>
</evidence>
<dbReference type="PANTHER" id="PTHR23023">
    <property type="entry name" value="DIMETHYLANILINE MONOOXYGENASE"/>
    <property type="match status" value="1"/>
</dbReference>
<comment type="similarity">
    <text evidence="3 13">Belongs to the FMO family.</text>
</comment>
<evidence type="ECO:0000313" key="15">
    <source>
        <dbReference type="Proteomes" id="UP000289886"/>
    </source>
</evidence>
<dbReference type="FunFam" id="3.50.50.60:FF:000409">
    <property type="entry name" value="Dimethylaniline monooxygenase [N-oxide-forming]"/>
    <property type="match status" value="1"/>
</dbReference>
<keyword evidence="4 13" id="KW-0285">Flavoprotein</keyword>
<dbReference type="GO" id="GO:0050661">
    <property type="term" value="F:NADP binding"/>
    <property type="evidence" value="ECO:0007669"/>
    <property type="project" value="InterPro"/>
</dbReference>
<keyword evidence="5" id="KW-0812">Transmembrane</keyword>
<keyword evidence="12" id="KW-0472">Membrane</keyword>
<dbReference type="AlphaFoldDB" id="A0A444V4K7"/>
<dbReference type="PRINTS" id="PR00370">
    <property type="entry name" value="FMOXYGENASE"/>
</dbReference>
<dbReference type="PIRSF" id="PIRSF000332">
    <property type="entry name" value="FMO"/>
    <property type="match status" value="1"/>
</dbReference>
<keyword evidence="9" id="KW-1133">Transmembrane helix</keyword>
<evidence type="ECO:0000256" key="4">
    <source>
        <dbReference type="ARBA" id="ARBA00022630"/>
    </source>
</evidence>
<evidence type="ECO:0000256" key="9">
    <source>
        <dbReference type="ARBA" id="ARBA00022989"/>
    </source>
</evidence>
<evidence type="ECO:0000256" key="6">
    <source>
        <dbReference type="ARBA" id="ARBA00022827"/>
    </source>
</evidence>
<evidence type="ECO:0000256" key="5">
    <source>
        <dbReference type="ARBA" id="ARBA00022692"/>
    </source>
</evidence>
<sequence length="753" mass="85423">MGRRIAVIGAGATGLTCIKSCLDERLEPVCFERSKDIGGLWRFKEEAEAERASIYHSVIINTSKEMMCYSDFPIPDHFPNYMHNSRILEYFRMYAQHFDLTRHVRFQTAVRSVKKRPDFSRSGQWEVVSVSSAGQEQSETFDGVMVCTGHHTHPHMPLHDFPGRDSHTSAVCKTGNIEGLNWTLGYVMSQRHTIQVDYIPYMDELAAQLGVRPRLGWLLLRDPRLGLQLLLGPCTPYQYRLCGPGQWAGARRAILTQWDRVTKPLRTRVLPETPRPSTVPLLLKLGSEMGRRIAVIGAGATGLTCIKSCLDEGLEPVCFERSKDIGGLWRFKEEAEAERASIYHSVIINTSKEMMCYSDFPIPDHFPNYMHNSRILEYFRMYAQHFDLTRHVRFQTAVRSVKKRPDFSRSGQWEVVSVSSAGQEQSETFDGVMVCTGHHTHPHMPLHDFPGRDSHTSAVCKTGNIEGLNWTLGLFSQHPMVNDDLPNRILSGRVQVKPNVSEFRSASVVFQDGSVEDRIDVVVFATGYTFSFPFLDDSVLAVADNQVSLYKYVFPPALERPTLAVIGLIQPLGAIMPISELQARWATRVFAELQKLPPEKTMLKDIENKKKAMAKRYVLSQRHTIQVDYIPYMDELAAQLGVRPRLGWLLLRDMRLGLQLLLGPCTPYQYRLCGPGQWAGARRAILTQWDRVAKPLRTRVLPETPRPSTMPVLLKLSAACLLCTAASLYIHRYPPLFIQNPPPFIQRFVPNLG</sequence>
<evidence type="ECO:0000256" key="12">
    <source>
        <dbReference type="ARBA" id="ARBA00023136"/>
    </source>
</evidence>
<dbReference type="InterPro" id="IPR000960">
    <property type="entry name" value="Flavin_mOase"/>
</dbReference>
<evidence type="ECO:0000256" key="10">
    <source>
        <dbReference type="ARBA" id="ARBA00023002"/>
    </source>
</evidence>
<dbReference type="EMBL" id="SCEB01002446">
    <property type="protein sequence ID" value="RXM95373.1"/>
    <property type="molecule type" value="Genomic_DNA"/>
</dbReference>
<dbReference type="Gene3D" id="3.50.50.60">
    <property type="entry name" value="FAD/NAD(P)-binding domain"/>
    <property type="match status" value="3"/>
</dbReference>
<comment type="cofactor">
    <cofactor evidence="1 13">
        <name>FAD</name>
        <dbReference type="ChEBI" id="CHEBI:57692"/>
    </cofactor>
</comment>
<keyword evidence="11 13" id="KW-0503">Monooxygenase</keyword>
<dbReference type="FunFam" id="3.50.50.60:FF:000073">
    <property type="entry name" value="Dimethylaniline monooxygenase [N-oxide-forming]"/>
    <property type="match status" value="2"/>
</dbReference>
<dbReference type="EC" id="1.-.-.-" evidence="13"/>
<dbReference type="InterPro" id="IPR020946">
    <property type="entry name" value="Flavin_mOase-like"/>
</dbReference>